<protein>
    <submittedName>
        <fullName evidence="1">Hydrogenase isoenzymes formation protein</fullName>
    </submittedName>
</protein>
<dbReference type="SUPFAM" id="SSF56042">
    <property type="entry name" value="PurM C-terminal domain-like"/>
    <property type="match status" value="1"/>
</dbReference>
<dbReference type="InterPro" id="IPR036676">
    <property type="entry name" value="PurM-like_C_sf"/>
</dbReference>
<dbReference type="Proteomes" id="UP000250780">
    <property type="component" value="Unassembled WGS sequence"/>
</dbReference>
<dbReference type="EMBL" id="UASD01000009">
    <property type="protein sequence ID" value="SPX17008.1"/>
    <property type="molecule type" value="Genomic_DNA"/>
</dbReference>
<dbReference type="AlphaFoldDB" id="A0A2X1N6J5"/>
<gene>
    <name evidence="1" type="primary">hypE_3</name>
    <name evidence="1" type="ORF">NCTC9073_04813</name>
</gene>
<organism evidence="1 2">
    <name type="scientific">Escherichia coli</name>
    <dbReference type="NCBI Taxonomy" id="562"/>
    <lineage>
        <taxon>Bacteria</taxon>
        <taxon>Pseudomonadati</taxon>
        <taxon>Pseudomonadota</taxon>
        <taxon>Gammaproteobacteria</taxon>
        <taxon>Enterobacterales</taxon>
        <taxon>Enterobacteriaceae</taxon>
        <taxon>Escherichia</taxon>
    </lineage>
</organism>
<accession>A0A2X1N6J5</accession>
<evidence type="ECO:0000313" key="2">
    <source>
        <dbReference type="Proteomes" id="UP000250780"/>
    </source>
</evidence>
<dbReference type="Gene3D" id="3.90.650.10">
    <property type="entry name" value="PurM-like C-terminal domain"/>
    <property type="match status" value="1"/>
</dbReference>
<name>A0A2X1N6J5_ECOLX</name>
<reference evidence="1 2" key="1">
    <citation type="submission" date="2018-06" db="EMBL/GenBank/DDBJ databases">
        <authorList>
            <consortium name="Pathogen Informatics"/>
            <person name="Doyle S."/>
        </authorList>
    </citation>
    <scope>NUCLEOTIDE SEQUENCE [LARGE SCALE GENOMIC DNA]</scope>
    <source>
        <strain evidence="1 2">NCTC9073</strain>
    </source>
</reference>
<proteinExistence type="predicted"/>
<sequence length="50" mass="5383">MLAALHSHPLGKDAALIGEVVERKGVRLAGLYGVKRTLDLPHAEPLPRIC</sequence>
<evidence type="ECO:0000313" key="1">
    <source>
        <dbReference type="EMBL" id="SPX17008.1"/>
    </source>
</evidence>